<evidence type="ECO:0000313" key="3">
    <source>
        <dbReference type="Proteomes" id="UP000541185"/>
    </source>
</evidence>
<evidence type="ECO:0000256" key="1">
    <source>
        <dbReference type="SAM" id="MobiDB-lite"/>
    </source>
</evidence>
<keyword evidence="3" id="KW-1185">Reference proteome</keyword>
<dbReference type="EMBL" id="JABBFX010000001">
    <property type="protein sequence ID" value="NML43575.1"/>
    <property type="molecule type" value="Genomic_DNA"/>
</dbReference>
<feature type="region of interest" description="Disordered" evidence="1">
    <location>
        <begin position="123"/>
        <end position="151"/>
    </location>
</feature>
<gene>
    <name evidence="2" type="ORF">HHL11_07430</name>
</gene>
<evidence type="ECO:0000313" key="2">
    <source>
        <dbReference type="EMBL" id="NML43575.1"/>
    </source>
</evidence>
<feature type="compositionally biased region" description="Polar residues" evidence="1">
    <location>
        <begin position="132"/>
        <end position="145"/>
    </location>
</feature>
<protein>
    <submittedName>
        <fullName evidence="2">Uncharacterized protein</fullName>
    </submittedName>
</protein>
<reference evidence="2 3" key="1">
    <citation type="submission" date="2020-04" db="EMBL/GenBank/DDBJ databases">
        <title>Ramlibacter sp. G-1-2-2 isolated from soil.</title>
        <authorList>
            <person name="Dahal R.H."/>
        </authorList>
    </citation>
    <scope>NUCLEOTIDE SEQUENCE [LARGE SCALE GENOMIC DNA]</scope>
    <source>
        <strain evidence="2 3">G-1-2-2</strain>
    </source>
</reference>
<sequence length="151" mass="17149">MTAGKRMRKLMQWATSRGDWQRSDFLALPTVDAQDDAMLQRWQVVVGGLALLLSRESPSGRSARFPHTMRLYQGLRQRLRQGRYVDASPELIGDVMHETASVADPLTTRCLRACFQASLGRDPDSALPSQFDARNTSRLQSQPTWEDTRRD</sequence>
<dbReference type="Proteomes" id="UP000541185">
    <property type="component" value="Unassembled WGS sequence"/>
</dbReference>
<proteinExistence type="predicted"/>
<name>A0A848GYB6_9BURK</name>
<organism evidence="2 3">
    <name type="scientific">Ramlibacter agri</name>
    <dbReference type="NCBI Taxonomy" id="2728837"/>
    <lineage>
        <taxon>Bacteria</taxon>
        <taxon>Pseudomonadati</taxon>
        <taxon>Pseudomonadota</taxon>
        <taxon>Betaproteobacteria</taxon>
        <taxon>Burkholderiales</taxon>
        <taxon>Comamonadaceae</taxon>
        <taxon>Ramlibacter</taxon>
    </lineage>
</organism>
<dbReference type="AlphaFoldDB" id="A0A848GYB6"/>
<comment type="caution">
    <text evidence="2">The sequence shown here is derived from an EMBL/GenBank/DDBJ whole genome shotgun (WGS) entry which is preliminary data.</text>
</comment>
<accession>A0A848GYB6</accession>